<evidence type="ECO:0000256" key="1">
    <source>
        <dbReference type="SAM" id="MobiDB-lite"/>
    </source>
</evidence>
<dbReference type="Gramene" id="GBG87487">
    <property type="protein sequence ID" value="GBG87487"/>
    <property type="gene ID" value="CBR_g45546"/>
</dbReference>
<evidence type="ECO:0000313" key="3">
    <source>
        <dbReference type="Proteomes" id="UP000265515"/>
    </source>
</evidence>
<organism evidence="2 3">
    <name type="scientific">Chara braunii</name>
    <name type="common">Braun's stonewort</name>
    <dbReference type="NCBI Taxonomy" id="69332"/>
    <lineage>
        <taxon>Eukaryota</taxon>
        <taxon>Viridiplantae</taxon>
        <taxon>Streptophyta</taxon>
        <taxon>Charophyceae</taxon>
        <taxon>Charales</taxon>
        <taxon>Characeae</taxon>
        <taxon>Chara</taxon>
    </lineage>
</organism>
<feature type="compositionally biased region" description="Basic and acidic residues" evidence="1">
    <location>
        <begin position="61"/>
        <end position="72"/>
    </location>
</feature>
<reference evidence="2 3" key="1">
    <citation type="journal article" date="2018" name="Cell">
        <title>The Chara Genome: Secondary Complexity and Implications for Plant Terrestrialization.</title>
        <authorList>
            <person name="Nishiyama T."/>
            <person name="Sakayama H."/>
            <person name="Vries J.D."/>
            <person name="Buschmann H."/>
            <person name="Saint-Marcoux D."/>
            <person name="Ullrich K.K."/>
            <person name="Haas F.B."/>
            <person name="Vanderstraeten L."/>
            <person name="Becker D."/>
            <person name="Lang D."/>
            <person name="Vosolsobe S."/>
            <person name="Rombauts S."/>
            <person name="Wilhelmsson P.K.I."/>
            <person name="Janitza P."/>
            <person name="Kern R."/>
            <person name="Heyl A."/>
            <person name="Rumpler F."/>
            <person name="Villalobos L.I.A.C."/>
            <person name="Clay J.M."/>
            <person name="Skokan R."/>
            <person name="Toyoda A."/>
            <person name="Suzuki Y."/>
            <person name="Kagoshima H."/>
            <person name="Schijlen E."/>
            <person name="Tajeshwar N."/>
            <person name="Catarino B."/>
            <person name="Hetherington A.J."/>
            <person name="Saltykova A."/>
            <person name="Bonnot C."/>
            <person name="Breuninger H."/>
            <person name="Symeonidi A."/>
            <person name="Radhakrishnan G.V."/>
            <person name="Van Nieuwerburgh F."/>
            <person name="Deforce D."/>
            <person name="Chang C."/>
            <person name="Karol K.G."/>
            <person name="Hedrich R."/>
            <person name="Ulvskov P."/>
            <person name="Glockner G."/>
            <person name="Delwiche C.F."/>
            <person name="Petrasek J."/>
            <person name="Van de Peer Y."/>
            <person name="Friml J."/>
            <person name="Beilby M."/>
            <person name="Dolan L."/>
            <person name="Kohara Y."/>
            <person name="Sugano S."/>
            <person name="Fujiyama A."/>
            <person name="Delaux P.-M."/>
            <person name="Quint M."/>
            <person name="TheiBen G."/>
            <person name="Hagemann M."/>
            <person name="Harholt J."/>
            <person name="Dunand C."/>
            <person name="Zachgo S."/>
            <person name="Langdale J."/>
            <person name="Maumus F."/>
            <person name="Straeten D.V.D."/>
            <person name="Gould S.B."/>
            <person name="Rensing S.A."/>
        </authorList>
    </citation>
    <scope>NUCLEOTIDE SEQUENCE [LARGE SCALE GENOMIC DNA]</scope>
    <source>
        <strain evidence="2 3">S276</strain>
    </source>
</reference>
<keyword evidence="3" id="KW-1185">Reference proteome</keyword>
<feature type="compositionally biased region" description="Low complexity" evidence="1">
    <location>
        <begin position="192"/>
        <end position="205"/>
    </location>
</feature>
<feature type="compositionally biased region" description="Acidic residues" evidence="1">
    <location>
        <begin position="224"/>
        <end position="251"/>
    </location>
</feature>
<evidence type="ECO:0000313" key="2">
    <source>
        <dbReference type="EMBL" id="GBG87487.1"/>
    </source>
</evidence>
<proteinExistence type="predicted"/>
<feature type="region of interest" description="Disordered" evidence="1">
    <location>
        <begin position="46"/>
        <end position="254"/>
    </location>
</feature>
<gene>
    <name evidence="2" type="ORF">CBR_g45546</name>
</gene>
<name>A0A388LYU1_CHABU</name>
<sequence>MEEKDVGYLTKPMIDDSILLDDKQHLQTMSELHKLGQTAELAFLENRREREEAQKSTVAGRSDDKMDCEGLESKISTHNKDTKGENTEVDASDKSTREEVKGGDSTTSLKRKVSDRESGQGDSLSQGTKRTQSGTGSGEAPSQAEQDKKMETEEEGQGDHRPSGEEMDISDPPADTPTSPSTAQQQGHSDTTGRSNSMSSQSSQSTRRRTTKIVGEAVEGAEGIVEDSGADSDSDGDRGDEDGEDEEEEEEPKTLVQWIRVVHKLQWERHIECEIRLAHHKHLRNLKQATTAGEHNIASLRKTEERAGSQ</sequence>
<dbReference type="AlphaFoldDB" id="A0A388LYU1"/>
<comment type="caution">
    <text evidence="2">The sequence shown here is derived from an EMBL/GenBank/DDBJ whole genome shotgun (WGS) entry which is preliminary data.</text>
</comment>
<feature type="compositionally biased region" description="Basic and acidic residues" evidence="1">
    <location>
        <begin position="78"/>
        <end position="102"/>
    </location>
</feature>
<feature type="compositionally biased region" description="Basic and acidic residues" evidence="1">
    <location>
        <begin position="145"/>
        <end position="164"/>
    </location>
</feature>
<feature type="compositionally biased region" description="Low complexity" evidence="1">
    <location>
        <begin position="170"/>
        <end position="183"/>
    </location>
</feature>
<feature type="compositionally biased region" description="Low complexity" evidence="1">
    <location>
        <begin position="213"/>
        <end position="223"/>
    </location>
</feature>
<feature type="compositionally biased region" description="Polar residues" evidence="1">
    <location>
        <begin position="120"/>
        <end position="134"/>
    </location>
</feature>
<protein>
    <submittedName>
        <fullName evidence="2">Uncharacterized protein</fullName>
    </submittedName>
</protein>
<dbReference type="EMBL" id="BFEA01000616">
    <property type="protein sequence ID" value="GBG87487.1"/>
    <property type="molecule type" value="Genomic_DNA"/>
</dbReference>
<accession>A0A388LYU1</accession>
<dbReference type="Proteomes" id="UP000265515">
    <property type="component" value="Unassembled WGS sequence"/>
</dbReference>